<dbReference type="Proteomes" id="UP000658741">
    <property type="component" value="Unassembled WGS sequence"/>
</dbReference>
<reference evidence="1" key="1">
    <citation type="submission" date="2019-05" db="EMBL/GenBank/DDBJ databases">
        <authorList>
            <person name="Hibberd M."/>
        </authorList>
    </citation>
    <scope>NUCLEOTIDE SEQUENCE</scope>
    <source>
        <strain evidence="1">Haemophilus_influenzae_BgEED16</strain>
    </source>
</reference>
<accession>A0AAX3IRV3</accession>
<comment type="caution">
    <text evidence="1">The sequence shown here is derived from an EMBL/GenBank/DDBJ whole genome shotgun (WGS) entry which is preliminary data.</text>
</comment>
<organism evidence="1 2">
    <name type="scientific">Haemophilus influenzae</name>
    <dbReference type="NCBI Taxonomy" id="727"/>
    <lineage>
        <taxon>Bacteria</taxon>
        <taxon>Pseudomonadati</taxon>
        <taxon>Pseudomonadota</taxon>
        <taxon>Gammaproteobacteria</taxon>
        <taxon>Pasteurellales</taxon>
        <taxon>Pasteurellaceae</taxon>
        <taxon>Haemophilus</taxon>
    </lineage>
</organism>
<dbReference type="EMBL" id="CABFLD010000033">
    <property type="protein sequence ID" value="VTX59024.1"/>
    <property type="molecule type" value="Genomic_DNA"/>
</dbReference>
<gene>
    <name evidence="1" type="ORF">CAGEJMGA_00768</name>
</gene>
<name>A0AAX3IRV3_HAEIF</name>
<evidence type="ECO:0000313" key="2">
    <source>
        <dbReference type="Proteomes" id="UP000658741"/>
    </source>
</evidence>
<dbReference type="RefSeq" id="WP_172454798.1">
    <property type="nucleotide sequence ID" value="NZ_CABFLD010000033.1"/>
</dbReference>
<proteinExistence type="predicted"/>
<sequence length="50" mass="5756">MHTVKITFESGDHVITRIKGTENDIRAYYAIGSIIGFDNRDRIVRVEFIS</sequence>
<protein>
    <submittedName>
        <fullName evidence="1">Uncharacterized protein</fullName>
    </submittedName>
</protein>
<dbReference type="AlphaFoldDB" id="A0AAX3IRV3"/>
<evidence type="ECO:0000313" key="1">
    <source>
        <dbReference type="EMBL" id="VTX59024.1"/>
    </source>
</evidence>